<dbReference type="InterPro" id="IPR013103">
    <property type="entry name" value="RVT_2"/>
</dbReference>
<accession>A0A6L2LIS5</accession>
<sequence length="650" mass="74230">MTGNKSHLANYQEFKGCFVSFGGSDGRITGKGTIKAGMLDFEDVYYVEELKHYNLFSVSQMCDKKNKVLFTDTNWLVLSPDVKLPDENQGNLVRGLPSKILANDHTCVAYQKGKQHKVSCKAKTAEAVNTACYVLNRVLVTKPQNKTPYKLLTGRQPIISYLRPFGCYVTILNTIDQLGKFDGKFNLGFLVGYSLNRKAFSTPIRTAGPSRALNDDEPSYLDDPLMPHLKDIYASPSEGIFSDSSYDDEGMIYQALEDERWVDAMQKELLQFQIQKGVVVRNKARFIAQGHRQEKGIDYNEVFALVAKIEAIRIFLTFASYFGFIVYQMDVKSAFLYGTIDEEVYVTQPPGFVDPKFLNKVYKFVKALYGLHQAPRAWYATLSTFLEKDDIIFGLTKKSWCDEFEELMKKRYQMSSMGDLTFFLGLQVTPKTLHLQAVKRIFRYLKGQPKLGLCNPKVLSFDLEAYSDSDYASTNLDRKSTTRATLVKGRLLEVTNAKHRLLLPIIEVKLNLKSSCWDRGSFCVGFHTTPQMVISLPCLTHIKNLLVQEQTTLVKNWLVQSKRLLAMVSIKKVNDVVNLRAIIDRKRVDIIEDVIRHALRLDDADGVECLPNEEIFTKLTRMGYEKPPPKLTFYKAFFFAQWKLLIYTLV</sequence>
<evidence type="ECO:0000259" key="2">
    <source>
        <dbReference type="Pfam" id="PF07727"/>
    </source>
</evidence>
<dbReference type="Pfam" id="PF22936">
    <property type="entry name" value="Pol_BBD"/>
    <property type="match status" value="1"/>
</dbReference>
<keyword evidence="1" id="KW-0064">Aspartyl protease</keyword>
<feature type="domain" description="Retrovirus-related Pol polyprotein from transposon TNT 1-94-like beta-barrel" evidence="3">
    <location>
        <begin position="1"/>
        <end position="64"/>
    </location>
</feature>
<comment type="caution">
    <text evidence="4">The sequence shown here is derived from an EMBL/GenBank/DDBJ whole genome shotgun (WGS) entry which is preliminary data.</text>
</comment>
<keyword evidence="1" id="KW-0378">Hydrolase</keyword>
<gene>
    <name evidence="4" type="ORF">Tci_032063</name>
</gene>
<dbReference type="PANTHER" id="PTHR11439">
    <property type="entry name" value="GAG-POL-RELATED RETROTRANSPOSON"/>
    <property type="match status" value="1"/>
</dbReference>
<dbReference type="SUPFAM" id="SSF56672">
    <property type="entry name" value="DNA/RNA polymerases"/>
    <property type="match status" value="1"/>
</dbReference>
<dbReference type="GO" id="GO:0004190">
    <property type="term" value="F:aspartic-type endopeptidase activity"/>
    <property type="evidence" value="ECO:0007669"/>
    <property type="project" value="UniProtKB-KW"/>
</dbReference>
<keyword evidence="1" id="KW-0645">Protease</keyword>
<evidence type="ECO:0000313" key="4">
    <source>
        <dbReference type="EMBL" id="GEU60085.1"/>
    </source>
</evidence>
<name>A0A6L2LIS5_TANCI</name>
<reference evidence="4" key="1">
    <citation type="journal article" date="2019" name="Sci. Rep.">
        <title>Draft genome of Tanacetum cinerariifolium, the natural source of mosquito coil.</title>
        <authorList>
            <person name="Yamashiro T."/>
            <person name="Shiraishi A."/>
            <person name="Satake H."/>
            <person name="Nakayama K."/>
        </authorList>
    </citation>
    <scope>NUCLEOTIDE SEQUENCE</scope>
</reference>
<dbReference type="Pfam" id="PF07727">
    <property type="entry name" value="RVT_2"/>
    <property type="match status" value="1"/>
</dbReference>
<dbReference type="AlphaFoldDB" id="A0A6L2LIS5"/>
<proteinExistence type="predicted"/>
<protein>
    <submittedName>
        <fullName evidence="4">Retrovirus-related Pol polyprotein from transposon TNT 1-94</fullName>
    </submittedName>
</protein>
<evidence type="ECO:0000259" key="3">
    <source>
        <dbReference type="Pfam" id="PF22936"/>
    </source>
</evidence>
<evidence type="ECO:0000256" key="1">
    <source>
        <dbReference type="ARBA" id="ARBA00022750"/>
    </source>
</evidence>
<dbReference type="PANTHER" id="PTHR11439:SF495">
    <property type="entry name" value="REVERSE TRANSCRIPTASE, RNA-DEPENDENT DNA POLYMERASE-RELATED"/>
    <property type="match status" value="1"/>
</dbReference>
<dbReference type="InterPro" id="IPR054722">
    <property type="entry name" value="PolX-like_BBD"/>
</dbReference>
<dbReference type="EMBL" id="BKCJ010004280">
    <property type="protein sequence ID" value="GEU60085.1"/>
    <property type="molecule type" value="Genomic_DNA"/>
</dbReference>
<dbReference type="InterPro" id="IPR043502">
    <property type="entry name" value="DNA/RNA_pol_sf"/>
</dbReference>
<feature type="domain" description="Reverse transcriptase Ty1/copia-type" evidence="2">
    <location>
        <begin position="275"/>
        <end position="388"/>
    </location>
</feature>
<organism evidence="4">
    <name type="scientific">Tanacetum cinerariifolium</name>
    <name type="common">Dalmatian daisy</name>
    <name type="synonym">Chrysanthemum cinerariifolium</name>
    <dbReference type="NCBI Taxonomy" id="118510"/>
    <lineage>
        <taxon>Eukaryota</taxon>
        <taxon>Viridiplantae</taxon>
        <taxon>Streptophyta</taxon>
        <taxon>Embryophyta</taxon>
        <taxon>Tracheophyta</taxon>
        <taxon>Spermatophyta</taxon>
        <taxon>Magnoliopsida</taxon>
        <taxon>eudicotyledons</taxon>
        <taxon>Gunneridae</taxon>
        <taxon>Pentapetalae</taxon>
        <taxon>asterids</taxon>
        <taxon>campanulids</taxon>
        <taxon>Asterales</taxon>
        <taxon>Asteraceae</taxon>
        <taxon>Asteroideae</taxon>
        <taxon>Anthemideae</taxon>
        <taxon>Anthemidinae</taxon>
        <taxon>Tanacetum</taxon>
    </lineage>
</organism>